<name>A0A8D8X1W9_9HEMI</name>
<organism evidence="1">
    <name type="scientific">Cacopsylla melanoneura</name>
    <dbReference type="NCBI Taxonomy" id="428564"/>
    <lineage>
        <taxon>Eukaryota</taxon>
        <taxon>Metazoa</taxon>
        <taxon>Ecdysozoa</taxon>
        <taxon>Arthropoda</taxon>
        <taxon>Hexapoda</taxon>
        <taxon>Insecta</taxon>
        <taxon>Pterygota</taxon>
        <taxon>Neoptera</taxon>
        <taxon>Paraneoptera</taxon>
        <taxon>Hemiptera</taxon>
        <taxon>Sternorrhyncha</taxon>
        <taxon>Psylloidea</taxon>
        <taxon>Psyllidae</taxon>
        <taxon>Psyllinae</taxon>
        <taxon>Cacopsylla</taxon>
    </lineage>
</organism>
<dbReference type="EMBL" id="HBUF01246500">
    <property type="protein sequence ID" value="CAG6678617.1"/>
    <property type="molecule type" value="Transcribed_RNA"/>
</dbReference>
<dbReference type="EMBL" id="HBUF01679524">
    <property type="protein sequence ID" value="CAG6792098.1"/>
    <property type="molecule type" value="Transcribed_RNA"/>
</dbReference>
<dbReference type="EMBL" id="HBUF01098334">
    <property type="protein sequence ID" value="CAG6637434.1"/>
    <property type="molecule type" value="Transcribed_RNA"/>
</dbReference>
<proteinExistence type="predicted"/>
<dbReference type="EMBL" id="HBUF01679525">
    <property type="protein sequence ID" value="CAG6792101.1"/>
    <property type="molecule type" value="Transcribed_RNA"/>
</dbReference>
<dbReference type="EMBL" id="HBUF01679522">
    <property type="protein sequence ID" value="CAG6792092.1"/>
    <property type="molecule type" value="Transcribed_RNA"/>
</dbReference>
<protein>
    <submittedName>
        <fullName evidence="1">Uncharacterized protein</fullName>
    </submittedName>
</protein>
<sequence>MNIKDTRTRDIISVTLVLSKHHHLGALYNTTIQQMIHLVRQYQTCLQEYISRPILYTRISTTQRIVWHRGMVHLTRELSLEVVTREPLTINITHAMRIKMHPSLQCLTPQATYLSIITTLPRLCCLSLILN</sequence>
<reference evidence="1" key="1">
    <citation type="submission" date="2021-05" db="EMBL/GenBank/DDBJ databases">
        <authorList>
            <person name="Alioto T."/>
            <person name="Alioto T."/>
            <person name="Gomez Garrido J."/>
        </authorList>
    </citation>
    <scope>NUCLEOTIDE SEQUENCE</scope>
</reference>
<dbReference type="AlphaFoldDB" id="A0A8D8X1W9"/>
<dbReference type="EMBL" id="HBUF01246502">
    <property type="protein sequence ID" value="CAG6678623.1"/>
    <property type="molecule type" value="Transcribed_RNA"/>
</dbReference>
<dbReference type="EMBL" id="HBUF01246503">
    <property type="protein sequence ID" value="CAG6678626.1"/>
    <property type="molecule type" value="Transcribed_RNA"/>
</dbReference>
<dbReference type="EMBL" id="HBUF01246501">
    <property type="protein sequence ID" value="CAG6678620.1"/>
    <property type="molecule type" value="Transcribed_RNA"/>
</dbReference>
<dbReference type="EMBL" id="HBUF01246499">
    <property type="protein sequence ID" value="CAG6678614.1"/>
    <property type="molecule type" value="Transcribed_RNA"/>
</dbReference>
<dbReference type="EMBL" id="HBUF01098335">
    <property type="protein sequence ID" value="CAG6637437.1"/>
    <property type="molecule type" value="Transcribed_RNA"/>
</dbReference>
<evidence type="ECO:0000313" key="1">
    <source>
        <dbReference type="EMBL" id="CAG6678620.1"/>
    </source>
</evidence>
<accession>A0A8D8X1W9</accession>
<dbReference type="EMBL" id="HBUF01679523">
    <property type="protein sequence ID" value="CAG6792095.1"/>
    <property type="molecule type" value="Transcribed_RNA"/>
</dbReference>